<protein>
    <submittedName>
        <fullName evidence="2">Uncharacterized protein</fullName>
    </submittedName>
</protein>
<evidence type="ECO:0000256" key="1">
    <source>
        <dbReference type="SAM" id="MobiDB-lite"/>
    </source>
</evidence>
<reference evidence="2 3" key="1">
    <citation type="journal article" date="2024" name="IMA Fungus">
        <title>IMA Genome - F19 : A genome assembly and annotation guide to empower mycologists, including annotated draft genome sequences of Ceratocystis pirilliformis, Diaporthe australafricana, Fusarium ophioides, Paecilomyces lecythidis, and Sporothrix stenoceras.</title>
        <authorList>
            <person name="Aylward J."/>
            <person name="Wilson A.M."/>
            <person name="Visagie C.M."/>
            <person name="Spraker J."/>
            <person name="Barnes I."/>
            <person name="Buitendag C."/>
            <person name="Ceriani C."/>
            <person name="Del Mar Angel L."/>
            <person name="du Plessis D."/>
            <person name="Fuchs T."/>
            <person name="Gasser K."/>
            <person name="Kramer D."/>
            <person name="Li W."/>
            <person name="Munsamy K."/>
            <person name="Piso A."/>
            <person name="Price J.L."/>
            <person name="Sonnekus B."/>
            <person name="Thomas C."/>
            <person name="van der Nest A."/>
            <person name="van Dijk A."/>
            <person name="van Heerden A."/>
            <person name="van Vuuren N."/>
            <person name="Yilmaz N."/>
            <person name="Duong T.A."/>
            <person name="van der Merwe N.A."/>
            <person name="Wingfield M.J."/>
            <person name="Wingfield B.D."/>
        </authorList>
    </citation>
    <scope>NUCLEOTIDE SEQUENCE [LARGE SCALE GENOMIC DNA]</scope>
    <source>
        <strain evidence="2 3">CMW 18300</strain>
    </source>
</reference>
<organism evidence="2 3">
    <name type="scientific">Diaporthe australafricana</name>
    <dbReference type="NCBI Taxonomy" id="127596"/>
    <lineage>
        <taxon>Eukaryota</taxon>
        <taxon>Fungi</taxon>
        <taxon>Dikarya</taxon>
        <taxon>Ascomycota</taxon>
        <taxon>Pezizomycotina</taxon>
        <taxon>Sordariomycetes</taxon>
        <taxon>Sordariomycetidae</taxon>
        <taxon>Diaporthales</taxon>
        <taxon>Diaporthaceae</taxon>
        <taxon>Diaporthe</taxon>
    </lineage>
</organism>
<accession>A0ABR3XQB4</accession>
<gene>
    <name evidence="2" type="ORF">Daus18300_002100</name>
</gene>
<comment type="caution">
    <text evidence="2">The sequence shown here is derived from an EMBL/GenBank/DDBJ whole genome shotgun (WGS) entry which is preliminary data.</text>
</comment>
<sequence>MPSTFNPSGSDDNCFWVTAAYLLGLQNVNQLPAPVVAEMHSSQGMYPHDGTSPEMENCLKQMDHPYRLETWALEDEGSEVLGGRHGGGNGDLVWRGEQFLFGEWNVAQIGIGYQTPSQECTCLDTNPPSYVCFQHNTTGTDKWLQVRGREKEVNGNWHDVIKRERSKVLCAFAFEGVHGNREAPGSKSSSPGFRPDEKTSQRKAKSGFWSKLCCCF</sequence>
<dbReference type="EMBL" id="JAWRVE010000012">
    <property type="protein sequence ID" value="KAL1878183.1"/>
    <property type="molecule type" value="Genomic_DNA"/>
</dbReference>
<evidence type="ECO:0000313" key="2">
    <source>
        <dbReference type="EMBL" id="KAL1878183.1"/>
    </source>
</evidence>
<keyword evidence="3" id="KW-1185">Reference proteome</keyword>
<evidence type="ECO:0000313" key="3">
    <source>
        <dbReference type="Proteomes" id="UP001583177"/>
    </source>
</evidence>
<feature type="region of interest" description="Disordered" evidence="1">
    <location>
        <begin position="180"/>
        <end position="202"/>
    </location>
</feature>
<dbReference type="Proteomes" id="UP001583177">
    <property type="component" value="Unassembled WGS sequence"/>
</dbReference>
<proteinExistence type="predicted"/>
<name>A0ABR3XQB4_9PEZI</name>